<dbReference type="STRING" id="983967.A0A1E4SZF4"/>
<dbReference type="Pfam" id="PF00018">
    <property type="entry name" value="SH3_1"/>
    <property type="match status" value="1"/>
</dbReference>
<dbReference type="SMART" id="SM00326">
    <property type="entry name" value="SH3"/>
    <property type="match status" value="1"/>
</dbReference>
<evidence type="ECO:0000256" key="11">
    <source>
        <dbReference type="ARBA" id="ARBA00029697"/>
    </source>
</evidence>
<evidence type="ECO:0000256" key="4">
    <source>
        <dbReference type="ARBA" id="ARBA00017350"/>
    </source>
</evidence>
<feature type="domain" description="SH3" evidence="16">
    <location>
        <begin position="219"/>
        <end position="279"/>
    </location>
</feature>
<proteinExistence type="inferred from homology"/>
<evidence type="ECO:0000256" key="15">
    <source>
        <dbReference type="SAM" id="Phobius"/>
    </source>
</evidence>
<dbReference type="EMBL" id="KV453855">
    <property type="protein sequence ID" value="ODV84841.1"/>
    <property type="molecule type" value="Genomic_DNA"/>
</dbReference>
<dbReference type="OrthoDB" id="5983572at2759"/>
<name>A0A1E4SZF4_9ASCO</name>
<evidence type="ECO:0000256" key="1">
    <source>
        <dbReference type="ARBA" id="ARBA00004651"/>
    </source>
</evidence>
<dbReference type="InterPro" id="IPR001452">
    <property type="entry name" value="SH3_domain"/>
</dbReference>
<evidence type="ECO:0000256" key="14">
    <source>
        <dbReference type="SAM" id="MobiDB-lite"/>
    </source>
</evidence>
<dbReference type="SUPFAM" id="SSF50044">
    <property type="entry name" value="SH3-domain"/>
    <property type="match status" value="1"/>
</dbReference>
<dbReference type="PRINTS" id="PR00452">
    <property type="entry name" value="SH3DOMAIN"/>
</dbReference>
<evidence type="ECO:0000313" key="18">
    <source>
        <dbReference type="Proteomes" id="UP000094801"/>
    </source>
</evidence>
<dbReference type="Proteomes" id="UP000094801">
    <property type="component" value="Unassembled WGS sequence"/>
</dbReference>
<evidence type="ECO:0000256" key="7">
    <source>
        <dbReference type="ARBA" id="ARBA00022692"/>
    </source>
</evidence>
<keyword evidence="8 15" id="KW-1133">Transmembrane helix</keyword>
<dbReference type="PROSITE" id="PS50002">
    <property type="entry name" value="SH3"/>
    <property type="match status" value="1"/>
</dbReference>
<comment type="subcellular location">
    <subcellularLocation>
        <location evidence="1">Cell membrane</location>
        <topology evidence="1">Multi-pass membrane protein</topology>
    </subcellularLocation>
</comment>
<sequence>MSTSSPIKLFNPFALGSFVIASIAWIIAFAGSIATRENLSYYPKFSWWGLVYQLILLIIVAIFYTTKSFHQHRLFLNCAIAISFIYNSNSTNNLIYLSTSSSGAASAGFIILCMIDLVWLFYFGSEPNSPVIAYIDSFGNGDNIMMVQNNKRASMNNQSMKFKNSNQPSIPVHQQPSAANTPNINPFENDYGSQLKGLENASTVNQNHSSQANLVLDDDYPIKVQGIYDYVASPDDINELSFKKGEVFRVKDNNGNWWQGKNSLGEIGMCPSNYLEIIS</sequence>
<dbReference type="GO" id="GO:0005886">
    <property type="term" value="C:plasma membrane"/>
    <property type="evidence" value="ECO:0007669"/>
    <property type="project" value="UniProtKB-SubCell"/>
</dbReference>
<dbReference type="InterPro" id="IPR035522">
    <property type="entry name" value="Sho1_SH3"/>
</dbReference>
<organism evidence="17 18">
    <name type="scientific">[Candida] arabinofermentans NRRL YB-2248</name>
    <dbReference type="NCBI Taxonomy" id="983967"/>
    <lineage>
        <taxon>Eukaryota</taxon>
        <taxon>Fungi</taxon>
        <taxon>Dikarya</taxon>
        <taxon>Ascomycota</taxon>
        <taxon>Saccharomycotina</taxon>
        <taxon>Pichiomycetes</taxon>
        <taxon>Pichiales</taxon>
        <taxon>Pichiaceae</taxon>
        <taxon>Ogataea</taxon>
        <taxon>Ogataea/Candida clade</taxon>
    </lineage>
</organism>
<dbReference type="InterPro" id="IPR036028">
    <property type="entry name" value="SH3-like_dom_sf"/>
</dbReference>
<dbReference type="AlphaFoldDB" id="A0A1E4SZF4"/>
<feature type="transmembrane region" description="Helical" evidence="15">
    <location>
        <begin position="45"/>
        <end position="65"/>
    </location>
</feature>
<keyword evidence="9" id="KW-0346">Stress response</keyword>
<protein>
    <recommendedName>
        <fullName evidence="4">High osmolarity signaling protein SHO1</fullName>
    </recommendedName>
    <alternativeName>
        <fullName evidence="3">High osmolarity signaling protein sho1</fullName>
    </alternativeName>
    <alternativeName>
        <fullName evidence="11 12">Osmosensor SHO1</fullName>
    </alternativeName>
</protein>
<comment type="similarity">
    <text evidence="2">Belongs to the SHO1 family.</text>
</comment>
<evidence type="ECO:0000259" key="16">
    <source>
        <dbReference type="PROSITE" id="PS50002"/>
    </source>
</evidence>
<accession>A0A1E4SZF4</accession>
<feature type="transmembrane region" description="Helical" evidence="15">
    <location>
        <begin position="12"/>
        <end position="33"/>
    </location>
</feature>
<reference evidence="18" key="1">
    <citation type="submission" date="2016-04" db="EMBL/GenBank/DDBJ databases">
        <title>Comparative genomics of biotechnologically important yeasts.</title>
        <authorList>
            <consortium name="DOE Joint Genome Institute"/>
            <person name="Riley R."/>
            <person name="Haridas S."/>
            <person name="Wolfe K.H."/>
            <person name="Lopes M.R."/>
            <person name="Hittinger C.T."/>
            <person name="Goker M."/>
            <person name="Salamov A."/>
            <person name="Wisecaver J."/>
            <person name="Long T.M."/>
            <person name="Aerts A.L."/>
            <person name="Barry K."/>
            <person name="Choi C."/>
            <person name="Clum A."/>
            <person name="Coughlan A.Y."/>
            <person name="Deshpande S."/>
            <person name="Douglass A.P."/>
            <person name="Hanson S.J."/>
            <person name="Klenk H.-P."/>
            <person name="Labutti K."/>
            <person name="Lapidus A."/>
            <person name="Lindquist E."/>
            <person name="Lipzen A."/>
            <person name="Meier-Kolthoff J.P."/>
            <person name="Ohm R.A."/>
            <person name="Otillar R.P."/>
            <person name="Pangilinan J."/>
            <person name="Peng Y."/>
            <person name="Rokas A."/>
            <person name="Rosa C.A."/>
            <person name="Scheuner C."/>
            <person name="Sibirny A.A."/>
            <person name="Slot J.C."/>
            <person name="Stielow J.B."/>
            <person name="Sun H."/>
            <person name="Kurtzman C.P."/>
            <person name="Blackwell M."/>
            <person name="Grigoriev I.V."/>
            <person name="Jeffries T.W."/>
        </authorList>
    </citation>
    <scope>NUCLEOTIDE SEQUENCE [LARGE SCALE GENOMIC DNA]</scope>
    <source>
        <strain evidence="18">NRRL YB-2248</strain>
    </source>
</reference>
<keyword evidence="7 15" id="KW-0812">Transmembrane</keyword>
<evidence type="ECO:0000256" key="5">
    <source>
        <dbReference type="ARBA" id="ARBA00022443"/>
    </source>
</evidence>
<evidence type="ECO:0000256" key="6">
    <source>
        <dbReference type="ARBA" id="ARBA00022475"/>
    </source>
</evidence>
<evidence type="ECO:0000256" key="10">
    <source>
        <dbReference type="ARBA" id="ARBA00023136"/>
    </source>
</evidence>
<feature type="region of interest" description="Disordered" evidence="14">
    <location>
        <begin position="164"/>
        <end position="186"/>
    </location>
</feature>
<evidence type="ECO:0000256" key="12">
    <source>
        <dbReference type="ARBA" id="ARBA00030785"/>
    </source>
</evidence>
<keyword evidence="6" id="KW-1003">Cell membrane</keyword>
<evidence type="ECO:0000256" key="2">
    <source>
        <dbReference type="ARBA" id="ARBA00009739"/>
    </source>
</evidence>
<keyword evidence="5 13" id="KW-0728">SH3 domain</keyword>
<evidence type="ECO:0000256" key="8">
    <source>
        <dbReference type="ARBA" id="ARBA00022989"/>
    </source>
</evidence>
<evidence type="ECO:0000256" key="3">
    <source>
        <dbReference type="ARBA" id="ARBA00016255"/>
    </source>
</evidence>
<evidence type="ECO:0000256" key="9">
    <source>
        <dbReference type="ARBA" id="ARBA00023016"/>
    </source>
</evidence>
<keyword evidence="18" id="KW-1185">Reference proteome</keyword>
<dbReference type="Gene3D" id="2.30.30.40">
    <property type="entry name" value="SH3 Domains"/>
    <property type="match status" value="1"/>
</dbReference>
<evidence type="ECO:0000256" key="13">
    <source>
        <dbReference type="PROSITE-ProRule" id="PRU00192"/>
    </source>
</evidence>
<feature type="transmembrane region" description="Helical" evidence="15">
    <location>
        <begin position="103"/>
        <end position="123"/>
    </location>
</feature>
<gene>
    <name evidence="17" type="ORF">CANARDRAFT_28974</name>
</gene>
<evidence type="ECO:0000313" key="17">
    <source>
        <dbReference type="EMBL" id="ODV84841.1"/>
    </source>
</evidence>
<keyword evidence="10 15" id="KW-0472">Membrane</keyword>
<dbReference type="CDD" id="cd11855">
    <property type="entry name" value="SH3_Sho1p"/>
    <property type="match status" value="1"/>
</dbReference>